<dbReference type="AlphaFoldDB" id="A0A8C5FYF3"/>
<dbReference type="Pfam" id="PF17921">
    <property type="entry name" value="Integrase_H2C2"/>
    <property type="match status" value="1"/>
</dbReference>
<dbReference type="InterPro" id="IPR001584">
    <property type="entry name" value="Integrase_cat-core"/>
</dbReference>
<dbReference type="GO" id="GO:0003676">
    <property type="term" value="F:nucleic acid binding"/>
    <property type="evidence" value="ECO:0007669"/>
    <property type="project" value="InterPro"/>
</dbReference>
<evidence type="ECO:0000256" key="1">
    <source>
        <dbReference type="ARBA" id="ARBA00039658"/>
    </source>
</evidence>
<protein>
    <recommendedName>
        <fullName evidence="1">Gypsy retrotransposon integrase-like protein 1</fullName>
    </recommendedName>
</protein>
<dbReference type="InterPro" id="IPR041588">
    <property type="entry name" value="Integrase_H2C2"/>
</dbReference>
<dbReference type="Pfam" id="PF00665">
    <property type="entry name" value="rve"/>
    <property type="match status" value="1"/>
</dbReference>
<sequence length="344" mass="38920">MDKKQISEEVPPANLDASNVQIVLPRALVPEVLKQLHNTPTGGHLGIQKLQGKVKDHFFWLGWFEDVKQWRRQCADCASRKSQGPTPCAPLQSVQVSQPYERVALDILGFLLETGNKNKYILVIGDYFSKWTEAFLLPNQEAQTIAKVLVEERVCRFGTSRSIHSDQGRSFELALFRDLCQLLNIHKTRTSPYRPQLDGLIDNQLNWDSLLPYVMMAYRSSVHASTGFTPYKVLFGWEMVLPVDIMLVVKGGQLYSLANTYVSQLGETLSTVVEALSCSWDLHPQKSECKESPPNRVHYNISHLRNGALLLLGAPQYSRTCPLCDMLLSFMFFGRDVTEFPLGD</sequence>
<dbReference type="Proteomes" id="UP000694680">
    <property type="component" value="Chromosome 3"/>
</dbReference>
<dbReference type="Gene3D" id="3.30.420.10">
    <property type="entry name" value="Ribonuclease H-like superfamily/Ribonuclease H"/>
    <property type="match status" value="1"/>
</dbReference>
<dbReference type="PANTHER" id="PTHR37984">
    <property type="entry name" value="PROTEIN CBG26694"/>
    <property type="match status" value="1"/>
</dbReference>
<dbReference type="GO" id="GO:0015074">
    <property type="term" value="P:DNA integration"/>
    <property type="evidence" value="ECO:0007669"/>
    <property type="project" value="InterPro"/>
</dbReference>
<dbReference type="SUPFAM" id="SSF53098">
    <property type="entry name" value="Ribonuclease H-like"/>
    <property type="match status" value="1"/>
</dbReference>
<dbReference type="Gene3D" id="1.10.340.70">
    <property type="match status" value="1"/>
</dbReference>
<reference evidence="3" key="1">
    <citation type="submission" date="2020-06" db="EMBL/GenBank/DDBJ databases">
        <authorList>
            <consortium name="Wellcome Sanger Institute Data Sharing"/>
        </authorList>
    </citation>
    <scope>NUCLEOTIDE SEQUENCE [LARGE SCALE GENOMIC DNA]</scope>
</reference>
<evidence type="ECO:0000259" key="2">
    <source>
        <dbReference type="PROSITE" id="PS50994"/>
    </source>
</evidence>
<proteinExistence type="predicted"/>
<evidence type="ECO:0000313" key="4">
    <source>
        <dbReference type="Proteomes" id="UP000694680"/>
    </source>
</evidence>
<name>A0A8C5FYF3_GOUWI</name>
<dbReference type="FunFam" id="1.10.340.70:FF:000001">
    <property type="entry name" value="Retrovirus-related Pol polyprotein from transposon gypsy-like Protein"/>
    <property type="match status" value="1"/>
</dbReference>
<evidence type="ECO:0000313" key="3">
    <source>
        <dbReference type="Ensembl" id="ENSGWIP00000000835.1"/>
    </source>
</evidence>
<dbReference type="InterPro" id="IPR036397">
    <property type="entry name" value="RNaseH_sf"/>
</dbReference>
<dbReference type="PANTHER" id="PTHR37984:SF15">
    <property type="entry name" value="INTEGRASE CATALYTIC DOMAIN-CONTAINING PROTEIN"/>
    <property type="match status" value="1"/>
</dbReference>
<dbReference type="InterPro" id="IPR050951">
    <property type="entry name" value="Retrovirus_Pol_polyprotein"/>
</dbReference>
<organism evidence="3 4">
    <name type="scientific">Gouania willdenowi</name>
    <name type="common">Blunt-snouted clingfish</name>
    <name type="synonym">Lepadogaster willdenowi</name>
    <dbReference type="NCBI Taxonomy" id="441366"/>
    <lineage>
        <taxon>Eukaryota</taxon>
        <taxon>Metazoa</taxon>
        <taxon>Chordata</taxon>
        <taxon>Craniata</taxon>
        <taxon>Vertebrata</taxon>
        <taxon>Euteleostomi</taxon>
        <taxon>Actinopterygii</taxon>
        <taxon>Neopterygii</taxon>
        <taxon>Teleostei</taxon>
        <taxon>Neoteleostei</taxon>
        <taxon>Acanthomorphata</taxon>
        <taxon>Ovalentaria</taxon>
        <taxon>Blenniimorphae</taxon>
        <taxon>Blenniiformes</taxon>
        <taxon>Gobiesocoidei</taxon>
        <taxon>Gobiesocidae</taxon>
        <taxon>Gobiesocinae</taxon>
        <taxon>Gouania</taxon>
    </lineage>
</organism>
<feature type="domain" description="Integrase catalytic" evidence="2">
    <location>
        <begin position="95"/>
        <end position="202"/>
    </location>
</feature>
<dbReference type="FunFam" id="3.30.420.10:FF:000032">
    <property type="entry name" value="Retrovirus-related Pol polyprotein from transposon 297-like Protein"/>
    <property type="match status" value="1"/>
</dbReference>
<reference evidence="3" key="3">
    <citation type="submission" date="2025-09" db="UniProtKB">
        <authorList>
            <consortium name="Ensembl"/>
        </authorList>
    </citation>
    <scope>IDENTIFICATION</scope>
</reference>
<dbReference type="Ensembl" id="ENSGWIT00000000908.1">
    <property type="protein sequence ID" value="ENSGWIP00000000835.1"/>
    <property type="gene ID" value="ENSGWIG00000000524.1"/>
</dbReference>
<dbReference type="PROSITE" id="PS50994">
    <property type="entry name" value="INTEGRASE"/>
    <property type="match status" value="1"/>
</dbReference>
<dbReference type="InterPro" id="IPR012337">
    <property type="entry name" value="RNaseH-like_sf"/>
</dbReference>
<keyword evidence="4" id="KW-1185">Reference proteome</keyword>
<accession>A0A8C5FYF3</accession>
<reference evidence="3" key="2">
    <citation type="submission" date="2025-08" db="UniProtKB">
        <authorList>
            <consortium name="Ensembl"/>
        </authorList>
    </citation>
    <scope>IDENTIFICATION</scope>
</reference>